<proteinExistence type="predicted"/>
<feature type="compositionally biased region" description="Low complexity" evidence="1">
    <location>
        <begin position="126"/>
        <end position="146"/>
    </location>
</feature>
<reference evidence="2" key="1">
    <citation type="journal article" date="2013" name="Nat. Commun.">
        <title>Whole-genome sequencing of Oryza brachyantha reveals mechanisms underlying Oryza genome evolution.</title>
        <authorList>
            <person name="Chen J."/>
            <person name="Huang Q."/>
            <person name="Gao D."/>
            <person name="Wang J."/>
            <person name="Lang Y."/>
            <person name="Liu T."/>
            <person name="Li B."/>
            <person name="Bai Z."/>
            <person name="Luis Goicoechea J."/>
            <person name="Liang C."/>
            <person name="Chen C."/>
            <person name="Zhang W."/>
            <person name="Sun S."/>
            <person name="Liao Y."/>
            <person name="Zhang X."/>
            <person name="Yang L."/>
            <person name="Song C."/>
            <person name="Wang M."/>
            <person name="Shi J."/>
            <person name="Liu G."/>
            <person name="Liu J."/>
            <person name="Zhou H."/>
            <person name="Zhou W."/>
            <person name="Yu Q."/>
            <person name="An N."/>
            <person name="Chen Y."/>
            <person name="Cai Q."/>
            <person name="Wang B."/>
            <person name="Liu B."/>
            <person name="Min J."/>
            <person name="Huang Y."/>
            <person name="Wu H."/>
            <person name="Li Z."/>
            <person name="Zhang Y."/>
            <person name="Yin Y."/>
            <person name="Song W."/>
            <person name="Jiang J."/>
            <person name="Jackson S.A."/>
            <person name="Wing R.A."/>
            <person name="Wang J."/>
            <person name="Chen M."/>
        </authorList>
    </citation>
    <scope>NUCLEOTIDE SEQUENCE [LARGE SCALE GENOMIC DNA]</scope>
    <source>
        <strain evidence="2">cv. IRGC 101232</strain>
    </source>
</reference>
<feature type="region of interest" description="Disordered" evidence="1">
    <location>
        <begin position="103"/>
        <end position="152"/>
    </location>
</feature>
<protein>
    <submittedName>
        <fullName evidence="2">Uncharacterized protein</fullName>
    </submittedName>
</protein>
<dbReference type="HOGENOM" id="CLU_1726968_0_0_1"/>
<accession>J3MQ11</accession>
<keyword evidence="3" id="KW-1185">Reference proteome</keyword>
<organism evidence="2">
    <name type="scientific">Oryza brachyantha</name>
    <name type="common">malo sina</name>
    <dbReference type="NCBI Taxonomy" id="4533"/>
    <lineage>
        <taxon>Eukaryota</taxon>
        <taxon>Viridiplantae</taxon>
        <taxon>Streptophyta</taxon>
        <taxon>Embryophyta</taxon>
        <taxon>Tracheophyta</taxon>
        <taxon>Spermatophyta</taxon>
        <taxon>Magnoliopsida</taxon>
        <taxon>Liliopsida</taxon>
        <taxon>Poales</taxon>
        <taxon>Poaceae</taxon>
        <taxon>BOP clade</taxon>
        <taxon>Oryzoideae</taxon>
        <taxon>Oryzeae</taxon>
        <taxon>Oryzinae</taxon>
        <taxon>Oryza</taxon>
    </lineage>
</organism>
<dbReference type="AlphaFoldDB" id="J3MQ11"/>
<evidence type="ECO:0000313" key="3">
    <source>
        <dbReference type="Proteomes" id="UP000006038"/>
    </source>
</evidence>
<feature type="compositionally biased region" description="Basic residues" evidence="1">
    <location>
        <begin position="107"/>
        <end position="122"/>
    </location>
</feature>
<sequence>MIRNLDFRKPKNGKFEIENHWHSKEIPFTEQISTFLKVPKTESEKCKRFEIFFPIRHVSMHKKELNSPEEEQSFLHSVACTTARSVICSKARLNQWRENCCRIPGPSRRRRSTTGCRSRRRGTPSGGTPPSTMSPPWSAPASSASPSPCPSS</sequence>
<dbReference type="EnsemblPlants" id="OB08G11900.1">
    <property type="protein sequence ID" value="OB08G11900.1"/>
    <property type="gene ID" value="OB08G11900"/>
</dbReference>
<evidence type="ECO:0000313" key="2">
    <source>
        <dbReference type="EnsemblPlants" id="OB08G11900.1"/>
    </source>
</evidence>
<reference evidence="2" key="2">
    <citation type="submission" date="2013-04" db="UniProtKB">
        <authorList>
            <consortium name="EnsemblPlants"/>
        </authorList>
    </citation>
    <scope>IDENTIFICATION</scope>
</reference>
<name>J3MQ11_ORYBR</name>
<dbReference type="Proteomes" id="UP000006038">
    <property type="component" value="Chromosome 8"/>
</dbReference>
<evidence type="ECO:0000256" key="1">
    <source>
        <dbReference type="SAM" id="MobiDB-lite"/>
    </source>
</evidence>
<dbReference type="Gramene" id="OB08G11900.1">
    <property type="protein sequence ID" value="OB08G11900.1"/>
    <property type="gene ID" value="OB08G11900"/>
</dbReference>